<comment type="caution">
    <text evidence="1">The sequence shown here is derived from an EMBL/GenBank/DDBJ whole genome shotgun (WGS) entry which is preliminary data.</text>
</comment>
<protein>
    <submittedName>
        <fullName evidence="1">Uncharacterized protein</fullName>
    </submittedName>
</protein>
<reference evidence="1 2" key="1">
    <citation type="submission" date="2018-08" db="EMBL/GenBank/DDBJ databases">
        <title>Mucilaginibacter terrae sp. nov., isolated from manganese diggings.</title>
        <authorList>
            <person name="Huang Y."/>
            <person name="Zhou Z."/>
        </authorList>
    </citation>
    <scope>NUCLEOTIDE SEQUENCE [LARGE SCALE GENOMIC DNA]</scope>
    <source>
        <strain evidence="1 2">ZH6</strain>
    </source>
</reference>
<gene>
    <name evidence="1" type="ORF">DYU05_05560</name>
</gene>
<proteinExistence type="predicted"/>
<keyword evidence="2" id="KW-1185">Reference proteome</keyword>
<dbReference type="RefSeq" id="WP_117381970.1">
    <property type="nucleotide sequence ID" value="NZ_QWDE01000001.1"/>
</dbReference>
<evidence type="ECO:0000313" key="1">
    <source>
        <dbReference type="EMBL" id="RFZ85069.1"/>
    </source>
</evidence>
<sequence length="490" mass="57866">MEIPLAIINEAFILQKKAKVNPTLRKITRKLERYSVEELLFEIESHKTLSSLDRRLYPIFTTDGNDQHEIAGLIKVAHIYLDRFFTTGDLKCLVIFVYCNCYLKVDNNKFGAGKRRFKGKNKLVNNLQELIQKFKIKIELVPDAGYYERKLTQHAKVGFVENDLKKVYDFVLATERGGRGFHFNYLVENLLYFYFQFDRNAFIKQINRLSDPVTIVFYFQSFPRQALLTLLGHPRLTNSWVIFEIIRLLTDRPDKKNQYNKRDIKTVGQSLNILYLHNRNFYIKAIDFLHRSTLFNLALGDQMVNLNDEDITALFSTWLPFSKYDHTLEARNFLLKQMALRLTSDQYKIALNAAFNRWKTLYDEILFNDEEYINNLFQTDFANFVIHFYSEGQEQPLVKEIKILLTRLAWIDSEWSPNASHQIKIFNLYFSYFFLLSYAYNNKNLNVIEVEDLLTQLIENAILSKHIANKAYFTNLAIARNNILPLYVEI</sequence>
<dbReference type="Proteomes" id="UP000260823">
    <property type="component" value="Unassembled WGS sequence"/>
</dbReference>
<evidence type="ECO:0000313" key="2">
    <source>
        <dbReference type="Proteomes" id="UP000260823"/>
    </source>
</evidence>
<dbReference type="EMBL" id="QWDE01000001">
    <property type="protein sequence ID" value="RFZ85069.1"/>
    <property type="molecule type" value="Genomic_DNA"/>
</dbReference>
<name>A0A3E2NVT1_9SPHI</name>
<accession>A0A3E2NVT1</accession>
<dbReference type="AlphaFoldDB" id="A0A3E2NVT1"/>
<dbReference type="OrthoDB" id="1492110at2"/>
<organism evidence="1 2">
    <name type="scientific">Mucilaginibacter terrenus</name>
    <dbReference type="NCBI Taxonomy" id="2482727"/>
    <lineage>
        <taxon>Bacteria</taxon>
        <taxon>Pseudomonadati</taxon>
        <taxon>Bacteroidota</taxon>
        <taxon>Sphingobacteriia</taxon>
        <taxon>Sphingobacteriales</taxon>
        <taxon>Sphingobacteriaceae</taxon>
        <taxon>Mucilaginibacter</taxon>
    </lineage>
</organism>